<evidence type="ECO:0000313" key="7">
    <source>
        <dbReference type="Proteomes" id="UP000677054"/>
    </source>
</evidence>
<dbReference type="Pfam" id="PF13432">
    <property type="entry name" value="TPR_16"/>
    <property type="match status" value="2"/>
</dbReference>
<evidence type="ECO:0000256" key="2">
    <source>
        <dbReference type="ARBA" id="ARBA00022803"/>
    </source>
</evidence>
<dbReference type="InterPro" id="IPR059024">
    <property type="entry name" value="SYNRG_C"/>
</dbReference>
<feature type="compositionally biased region" description="Low complexity" evidence="4">
    <location>
        <begin position="464"/>
        <end position="478"/>
    </location>
</feature>
<feature type="repeat" description="TPR" evidence="3">
    <location>
        <begin position="1465"/>
        <end position="1498"/>
    </location>
</feature>
<feature type="compositionally biased region" description="Polar residues" evidence="4">
    <location>
        <begin position="604"/>
        <end position="621"/>
    </location>
</feature>
<dbReference type="Pfam" id="PF14559">
    <property type="entry name" value="TPR_19"/>
    <property type="match status" value="1"/>
</dbReference>
<feature type="repeat" description="TPR" evidence="3">
    <location>
        <begin position="1826"/>
        <end position="1859"/>
    </location>
</feature>
<dbReference type="OrthoDB" id="421075at2759"/>
<feature type="repeat" description="TPR" evidence="3">
    <location>
        <begin position="1329"/>
        <end position="1362"/>
    </location>
</feature>
<dbReference type="SUPFAM" id="SSF48439">
    <property type="entry name" value="Protein prenylyltransferase"/>
    <property type="match status" value="1"/>
</dbReference>
<name>A0A7R8XKD1_9CRUS</name>
<dbReference type="GO" id="GO:0006401">
    <property type="term" value="P:RNA catabolic process"/>
    <property type="evidence" value="ECO:0007669"/>
    <property type="project" value="InterPro"/>
</dbReference>
<feature type="compositionally biased region" description="Basic and acidic residues" evidence="4">
    <location>
        <begin position="184"/>
        <end position="193"/>
    </location>
</feature>
<accession>A0A7R8XKD1</accession>
<feature type="compositionally biased region" description="Low complexity" evidence="4">
    <location>
        <begin position="206"/>
        <end position="220"/>
    </location>
</feature>
<evidence type="ECO:0000259" key="5">
    <source>
        <dbReference type="Pfam" id="PF25999"/>
    </source>
</evidence>
<feature type="domain" description="Synergin gamma C-terminal" evidence="5">
    <location>
        <begin position="886"/>
        <end position="926"/>
    </location>
</feature>
<dbReference type="EMBL" id="LR901479">
    <property type="protein sequence ID" value="CAD7248713.1"/>
    <property type="molecule type" value="Genomic_DNA"/>
</dbReference>
<reference evidence="6" key="1">
    <citation type="submission" date="2020-11" db="EMBL/GenBank/DDBJ databases">
        <authorList>
            <person name="Tran Van P."/>
        </authorList>
    </citation>
    <scope>NUCLEOTIDE SEQUENCE</scope>
</reference>
<sequence length="2154" mass="236108">MFPSRPTGPQQPGHHVFEQGMQQGVPFHPQSGNFRPVQYQVPTYGPVLASAASYGRGLGLPATSPFVGSSVGMSVVPQQPGVGMPQYAWPQQGIPRVQGLSCGPAQYPSFYPMMTAVPCPPNAPVQALGSLRPESKQQHNMDEHELTRQRHFFEQQHRLKAFHPGQGTRSAEDFIKSMMGTVPEKKETKKEPGIQESPEQAIPSESNDSFGDFVSSGSSSELPSMMPAGGSCTQTSQVAPVGGMQEMPQVTASHEQKKEVPAGPKLEDLMERFSDLSHPSKGMDFHKKKAVRDLEVGHKAQVSHTFQASGKAVNWSHLPDVQGMFTLRSQSDRPLEGSDVVLPRWLIDPTAQRPEFKYWLSVVMGENGHLDVGKVFALLSSSGLSREGLERIWNAAREDAIPGSPLTPLQFMTTLAMIAIVQGGGEVPSMLSLRKLSNCPIPWLNIQRSQPSPLGGTQPPPSPLAAQSSPPTAAQPTQTIPPPVQTTQLPPVQMGQFPVQVIQPPPTQVNQLPPILMKHPPLSAGAQVQSTSDQDEDEWSDFTSAPVDHTTPSVSAYMTKLHMGGEVGSKSQSQDTVSLMSSETRSASQPQSKDSTDDFGDFESAQSSSIPPKQGMSSQDKYSALRELEECLEDIEREVGPSSQKTQPPDLLKWDLLEGSDVVDTTETKFTPDFSAFLTAEAPKGSETHASHTKVPSPPEIFEWDMGASNQDWGDFQQGSSETPSGAPAIAEKTQDDFADFLAPRTPKATDETVSLASLELATMNLDGGSRHGSTPSLDLKMYARDESPASIDDPTWHVTQVPQDEVKGLVFNVAPLLGSDKYSSFRDLDSESAGQSSCTSEKMRVHEKSIVDTWGSLLPFFKKANADVRPEDVAHPPPNALGDSPDNACGICLLSTEHEGSRRVNRHLVSYGGRRYHAACANFWMAKALLKEARELIRNKDYEGALAMAQRALESDAGNYMALVMVGAAAQELPGRYETGIQALREAAAKNPEQPVAWQGLASLYDKVGDHLSLVEVYEKLLSLVGSDREKAVEYGMKLGRAHQKCGSLDDAVASLLAVLEPAKATGKQDSLWRALLDALKGQKSLNQEHRLLLEEVLAEVRDGDADELLYLETLKLNQKWDRASEQARAVIGKSPALGNRVLEAIAEGVVKGRISWDLSDFRDLPGEGWVALVKARKSFQECRFVEARSLAEEGLKTCRSSEGFLVLLEIQTRQCDWTAACESAQQCLQMDSACQTAILRAARAFLRLEKPNETQNMLQKLPSSSPEAEILEAKARLNLGDLEGTEKLLVGRTDVDASMLKIDIALDKSENVDDLLVRLESNHGSDRKALLFLGRHYLNRNETTEALKRLLQAAKADPFDMEVFLALGHAYRRTGTGAERAVKCYQKALSFNPTHEEAGVSLFDTLARDLKRVDEAERYVNGVCEARSPHEARWAWLRRVRFLPPSESVLIVQRLLRADPTSYILWNSLGDAYMWRGAYASALKAFGKSVELKENLYARYRTCHLKQKLSQLDEAVRDLRDLLAQHPGYLPALVALAESLLLLARKDTSKALDECAADKLQEAMEVLEKALERRKDLVCVWKTLAECLVLASRISSVRVPAWLSAKGEKRDLLLLAAKCLWKCISLAEGLASLWVDFGIVLCEACDSGGEFGEQAEAALRKSLVLDPRDWRAWNALGYLKTKSKNYPEAQHCYIQAIRCQSTNPVPWTNLGTLYLSTGEVVLANRAFSAAQAHEPSYPMCWAGQAFVARRVARDKALDVFRHCAAQLEFFPAGSLGYVHSVAEKLIDAQFRRTPDYQVEIVRLHAVAVACDAATRVVTRTPSSSCAWNLLGLMSERFGTLRHAASCFTKALELDPENDTVKRNLVRALVRAGRHEEAVNLAAGLDPADFHTRCWLALALHSHGKADESYAAYESALNLSSGSERGLALVAMGTTAYVSRGPEAAKGLLFQSSQTDDPPKEGLTALCALGILSSDALLASAALEELRVRGEGEDATAFEACLSVMRGDATRAVRTIAKAIHEHPDRSTLWKFLSLFLVRFRSGNARVAGRCAFVAAHLSPQDRRVLPLAALCHLMAGDGPGGLRIAQTALHLYPDDLKMWCTLLAAYHAVHRASRLPWAARLVKTLRRRKDVARPLSQWLACYERGIAMDLKA</sequence>
<dbReference type="Gene3D" id="1.25.40.10">
    <property type="entry name" value="Tetratricopeptide repeat domain"/>
    <property type="match status" value="5"/>
</dbReference>
<evidence type="ECO:0000256" key="4">
    <source>
        <dbReference type="SAM" id="MobiDB-lite"/>
    </source>
</evidence>
<proteinExistence type="predicted"/>
<dbReference type="InterPro" id="IPR039226">
    <property type="entry name" value="Ski3/TTC37"/>
</dbReference>
<dbReference type="PANTHER" id="PTHR15704:SF7">
    <property type="entry name" value="SUPERKILLER COMPLEX PROTEIN 3"/>
    <property type="match status" value="1"/>
</dbReference>
<dbReference type="InterPro" id="IPR019734">
    <property type="entry name" value="TPR_rpt"/>
</dbReference>
<dbReference type="Proteomes" id="UP000677054">
    <property type="component" value="Unassembled WGS sequence"/>
</dbReference>
<feature type="compositionally biased region" description="Polar residues" evidence="4">
    <location>
        <begin position="569"/>
        <end position="593"/>
    </location>
</feature>
<dbReference type="Pfam" id="PF25999">
    <property type="entry name" value="SYNRG_C"/>
    <property type="match status" value="1"/>
</dbReference>
<keyword evidence="1" id="KW-0677">Repeat</keyword>
<keyword evidence="7" id="KW-1185">Reference proteome</keyword>
<dbReference type="EMBL" id="CAJPEV010001962">
    <property type="protein sequence ID" value="CAG0895085.1"/>
    <property type="molecule type" value="Genomic_DNA"/>
</dbReference>
<dbReference type="PROSITE" id="PS50005">
    <property type="entry name" value="TPR"/>
    <property type="match status" value="3"/>
</dbReference>
<dbReference type="SUPFAM" id="SSF48452">
    <property type="entry name" value="TPR-like"/>
    <property type="match status" value="4"/>
</dbReference>
<dbReference type="GO" id="GO:0055087">
    <property type="term" value="C:Ski complex"/>
    <property type="evidence" value="ECO:0007669"/>
    <property type="project" value="InterPro"/>
</dbReference>
<evidence type="ECO:0000256" key="1">
    <source>
        <dbReference type="ARBA" id="ARBA00022737"/>
    </source>
</evidence>
<dbReference type="SMART" id="SM00028">
    <property type="entry name" value="TPR"/>
    <property type="match status" value="9"/>
</dbReference>
<feature type="region of interest" description="Disordered" evidence="4">
    <location>
        <begin position="447"/>
        <end position="490"/>
    </location>
</feature>
<evidence type="ECO:0000256" key="3">
    <source>
        <dbReference type="PROSITE-ProRule" id="PRU00339"/>
    </source>
</evidence>
<feature type="region of interest" description="Disordered" evidence="4">
    <location>
        <begin position="515"/>
        <end position="551"/>
    </location>
</feature>
<gene>
    <name evidence="6" type="ORF">DSTB1V02_LOCUS8522</name>
</gene>
<feature type="region of interest" description="Disordered" evidence="4">
    <location>
        <begin position="184"/>
        <end position="234"/>
    </location>
</feature>
<dbReference type="InterPro" id="IPR011990">
    <property type="entry name" value="TPR-like_helical_dom_sf"/>
</dbReference>
<organism evidence="6">
    <name type="scientific">Darwinula stevensoni</name>
    <dbReference type="NCBI Taxonomy" id="69355"/>
    <lineage>
        <taxon>Eukaryota</taxon>
        <taxon>Metazoa</taxon>
        <taxon>Ecdysozoa</taxon>
        <taxon>Arthropoda</taxon>
        <taxon>Crustacea</taxon>
        <taxon>Oligostraca</taxon>
        <taxon>Ostracoda</taxon>
        <taxon>Podocopa</taxon>
        <taxon>Podocopida</taxon>
        <taxon>Darwinulocopina</taxon>
        <taxon>Darwinuloidea</taxon>
        <taxon>Darwinulidae</taxon>
        <taxon>Darwinula</taxon>
    </lineage>
</organism>
<keyword evidence="2 3" id="KW-0802">TPR repeat</keyword>
<feature type="region of interest" description="Disordered" evidence="4">
    <location>
        <begin position="564"/>
        <end position="623"/>
    </location>
</feature>
<protein>
    <recommendedName>
        <fullName evidence="5">Synergin gamma C-terminal domain-containing protein</fullName>
    </recommendedName>
</protein>
<dbReference type="PANTHER" id="PTHR15704">
    <property type="entry name" value="SUPERKILLER 3 PROTEIN-RELATED"/>
    <property type="match status" value="1"/>
</dbReference>
<evidence type="ECO:0000313" key="6">
    <source>
        <dbReference type="EMBL" id="CAD7248713.1"/>
    </source>
</evidence>